<organism evidence="1 2">
    <name type="scientific">Nematocida parisii (strain ERTm3)</name>
    <name type="common">Nematode killer fungus</name>
    <dbReference type="NCBI Taxonomy" id="935791"/>
    <lineage>
        <taxon>Eukaryota</taxon>
        <taxon>Fungi</taxon>
        <taxon>Fungi incertae sedis</taxon>
        <taxon>Microsporidia</taxon>
        <taxon>Nematocida</taxon>
    </lineage>
</organism>
<name>I3EIR2_NEMP3</name>
<dbReference type="InParanoid" id="I3EIR2"/>
<keyword evidence="2" id="KW-1185">Reference proteome</keyword>
<evidence type="ECO:0008006" key="3">
    <source>
        <dbReference type="Google" id="ProtNLM"/>
    </source>
</evidence>
<dbReference type="OrthoDB" id="2191390at2759"/>
<dbReference type="InterPro" id="IPR014752">
    <property type="entry name" value="Arrestin-like_C"/>
</dbReference>
<sequence length="305" mass="34390">MVCLVGIFYYKRTYSAGDLVTGYISLQIPSVVSIESIILTIDKESEIRVADINRAISNEKAIRHLGRFIIYGDKARKMLPGVHKFPFSFRLVSDEGATIEYKKATQNKNIYALNRYISKCEVKIYGIFKPVAKYTKEIHLIESASDSIKKINYTHQINNCLCFGNSSVELLIKHDSVLYAGKTHALEMSTTNGENIAKISCDLEMSLYSFTDMINPIKLVFPCKATKKDGAVHLQIDESLPSETSRNDFFSISYNIVISVTIKGEGTTEIIRPISVRGKESYGEYTPPEIPESSIYPEKYLSFHC</sequence>
<proteinExistence type="predicted"/>
<dbReference type="OMA" id="INNCLCF"/>
<dbReference type="Gene3D" id="2.60.40.640">
    <property type="match status" value="1"/>
</dbReference>
<evidence type="ECO:0000313" key="1">
    <source>
        <dbReference type="EMBL" id="EIJ89109.1"/>
    </source>
</evidence>
<accession>I3EIR2</accession>
<protein>
    <recommendedName>
        <fullName evidence="3">Arrestin-like N-terminal domain-containing protein</fullName>
    </recommendedName>
</protein>
<reference evidence="1" key="1">
    <citation type="submission" date="2011-01" db="EMBL/GenBank/DDBJ databases">
        <title>The Genome Sequence of Nematocida parisii strain ERTm3.</title>
        <authorList>
            <consortium name="The Broad Institute Genome Sequencing Platform"/>
            <consortium name="The Broad Institute Genome Sequencing Center for Infectious Disease"/>
            <person name="Cuomo C."/>
            <person name="Troemel E."/>
            <person name="Young S.K."/>
            <person name="Zeng Q."/>
            <person name="Gargeya S."/>
            <person name="Fitzgerald M."/>
            <person name="Haas B."/>
            <person name="Abouelleil A."/>
            <person name="Alvarado L."/>
            <person name="Arachchi H.M."/>
            <person name="Berlin A."/>
            <person name="Chapman S.B."/>
            <person name="Gearin G."/>
            <person name="Goldberg J."/>
            <person name="Griggs A."/>
            <person name="Gujja S."/>
            <person name="Hansen M."/>
            <person name="Heiman D."/>
            <person name="Howarth C."/>
            <person name="Larimer J."/>
            <person name="Lui A."/>
            <person name="MacDonald P.J.P."/>
            <person name="McCowen C."/>
            <person name="Montmayeur A."/>
            <person name="Murphy C."/>
            <person name="Neiman D."/>
            <person name="Pearson M."/>
            <person name="Priest M."/>
            <person name="Roberts A."/>
            <person name="Saif S."/>
            <person name="Shea T."/>
            <person name="Sisk P."/>
            <person name="Stolte C."/>
            <person name="Sykes S."/>
            <person name="Wortman J."/>
            <person name="Nusbaum C."/>
            <person name="Birren B."/>
        </authorList>
    </citation>
    <scope>NUCLEOTIDE SEQUENCE</scope>
    <source>
        <strain evidence="1">ERTm3</strain>
    </source>
</reference>
<dbReference type="EMBL" id="GL870877">
    <property type="protein sequence ID" value="EIJ89109.1"/>
    <property type="molecule type" value="Genomic_DNA"/>
</dbReference>
<gene>
    <name evidence="1" type="ORF">NEQG_00928</name>
</gene>
<dbReference type="Proteomes" id="UP000002872">
    <property type="component" value="Unassembled WGS sequence"/>
</dbReference>
<dbReference type="VEuPathDB" id="MicrosporidiaDB:NEQG_00928"/>
<dbReference type="AlphaFoldDB" id="I3EIR2"/>
<dbReference type="HOGENOM" id="CLU_075601_0_0_1"/>
<evidence type="ECO:0000313" key="2">
    <source>
        <dbReference type="Proteomes" id="UP000002872"/>
    </source>
</evidence>